<dbReference type="AlphaFoldDB" id="A0A2I0JVG7"/>
<feature type="region of interest" description="Disordered" evidence="1">
    <location>
        <begin position="1"/>
        <end position="29"/>
    </location>
</feature>
<dbReference type="EMBL" id="PGOL01001170">
    <property type="protein sequence ID" value="PKI60281.1"/>
    <property type="molecule type" value="Genomic_DNA"/>
</dbReference>
<protein>
    <submittedName>
        <fullName evidence="2">Uncharacterized protein</fullName>
    </submittedName>
</protein>
<comment type="caution">
    <text evidence="2">The sequence shown here is derived from an EMBL/GenBank/DDBJ whole genome shotgun (WGS) entry which is preliminary data.</text>
</comment>
<dbReference type="Proteomes" id="UP000233551">
    <property type="component" value="Unassembled WGS sequence"/>
</dbReference>
<name>A0A2I0JVG7_PUNGR</name>
<evidence type="ECO:0000313" key="2">
    <source>
        <dbReference type="EMBL" id="PKI60281.1"/>
    </source>
</evidence>
<organism evidence="2 3">
    <name type="scientific">Punica granatum</name>
    <name type="common">Pomegranate</name>
    <dbReference type="NCBI Taxonomy" id="22663"/>
    <lineage>
        <taxon>Eukaryota</taxon>
        <taxon>Viridiplantae</taxon>
        <taxon>Streptophyta</taxon>
        <taxon>Embryophyta</taxon>
        <taxon>Tracheophyta</taxon>
        <taxon>Spermatophyta</taxon>
        <taxon>Magnoliopsida</taxon>
        <taxon>eudicotyledons</taxon>
        <taxon>Gunneridae</taxon>
        <taxon>Pentapetalae</taxon>
        <taxon>rosids</taxon>
        <taxon>malvids</taxon>
        <taxon>Myrtales</taxon>
        <taxon>Lythraceae</taxon>
        <taxon>Punica</taxon>
    </lineage>
</organism>
<sequence>MDERNEGAAALATAKKNTCESSAPSLPPSLPPNRVYIYLDKGSLPFRRAKGTAVKPPVPFLAGTAYPRSVGLPANGIGLLRVPIDDRSAFDCADTLFLTGHILGFYLSELTSPFNSVRCAALTAFVYR</sequence>
<accession>A0A2I0JVG7</accession>
<evidence type="ECO:0000256" key="1">
    <source>
        <dbReference type="SAM" id="MobiDB-lite"/>
    </source>
</evidence>
<proteinExistence type="predicted"/>
<keyword evidence="3" id="KW-1185">Reference proteome</keyword>
<reference evidence="2 3" key="1">
    <citation type="submission" date="2017-11" db="EMBL/GenBank/DDBJ databases">
        <title>De-novo sequencing of pomegranate (Punica granatum L.) genome.</title>
        <authorList>
            <person name="Akparov Z."/>
            <person name="Amiraslanov A."/>
            <person name="Hajiyeva S."/>
            <person name="Abbasov M."/>
            <person name="Kaur K."/>
            <person name="Hamwieh A."/>
            <person name="Solovyev V."/>
            <person name="Salamov A."/>
            <person name="Braich B."/>
            <person name="Kosarev P."/>
            <person name="Mahmoud A."/>
            <person name="Hajiyev E."/>
            <person name="Babayeva S."/>
            <person name="Izzatullayeva V."/>
            <person name="Mammadov A."/>
            <person name="Mammadov A."/>
            <person name="Sharifova S."/>
            <person name="Ojaghi J."/>
            <person name="Eynullazada K."/>
            <person name="Bayramov B."/>
            <person name="Abdulazimova A."/>
            <person name="Shahmuradov I."/>
        </authorList>
    </citation>
    <scope>NUCLEOTIDE SEQUENCE [LARGE SCALE GENOMIC DNA]</scope>
    <source>
        <strain evidence="3">cv. AG2017</strain>
        <tissue evidence="2">Leaf</tissue>
    </source>
</reference>
<gene>
    <name evidence="2" type="ORF">CRG98_019336</name>
</gene>
<evidence type="ECO:0000313" key="3">
    <source>
        <dbReference type="Proteomes" id="UP000233551"/>
    </source>
</evidence>